<evidence type="ECO:0000313" key="2">
    <source>
        <dbReference type="EMBL" id="TCK90649.1"/>
    </source>
</evidence>
<dbReference type="SUPFAM" id="SSF63825">
    <property type="entry name" value="YWTD domain"/>
    <property type="match status" value="1"/>
</dbReference>
<dbReference type="InterPro" id="IPR032485">
    <property type="entry name" value="LRP1-like_beta_prop"/>
</dbReference>
<dbReference type="InterPro" id="IPR011042">
    <property type="entry name" value="6-blade_b-propeller_TolB-like"/>
</dbReference>
<organism evidence="2 3">
    <name type="scientific">Natranaerovirga hydrolytica</name>
    <dbReference type="NCBI Taxonomy" id="680378"/>
    <lineage>
        <taxon>Bacteria</taxon>
        <taxon>Bacillati</taxon>
        <taxon>Bacillota</taxon>
        <taxon>Clostridia</taxon>
        <taxon>Lachnospirales</taxon>
        <taxon>Natranaerovirgaceae</taxon>
        <taxon>Natranaerovirga</taxon>
    </lineage>
</organism>
<comment type="caution">
    <text evidence="2">The sequence shown here is derived from an EMBL/GenBank/DDBJ whole genome shotgun (WGS) entry which is preliminary data.</text>
</comment>
<dbReference type="RefSeq" id="WP_132283089.1">
    <property type="nucleotide sequence ID" value="NZ_SMGQ01000015.1"/>
</dbReference>
<protein>
    <submittedName>
        <fullName evidence="2">Uncharacterized protein DUF5050</fullName>
    </submittedName>
</protein>
<sequence length="268" mass="30801">MDSNSINGNLILAVEDSIIINNLSQSNTILLNNNEVVCEIDALMWFMNDRDHFIYYSDQKKDNFLCKYNLLTQEETVVVETPCYGLTHDEEYLYYINEKDGKGYRCLVNGKSKTKIIDEQIMSFIIIENSIFYASQKGVIKCDKEGLKKEKVLDTQTNCMVLLKDKLIFNDIKLNNSLSILDLESQDVTNISSIIPSSINTDGESIYCTNALNNNNLYKMNLEDHTTIRICGENVNDLHILNDDIYFRVQKEWYTMPLAGGQYKKVMG</sequence>
<name>A0A4R1MJZ1_9FIRM</name>
<dbReference type="EMBL" id="SMGQ01000015">
    <property type="protein sequence ID" value="TCK90649.1"/>
    <property type="molecule type" value="Genomic_DNA"/>
</dbReference>
<keyword evidence="3" id="KW-1185">Reference proteome</keyword>
<dbReference type="Proteomes" id="UP000294545">
    <property type="component" value="Unassembled WGS sequence"/>
</dbReference>
<dbReference type="Gene3D" id="2.120.10.30">
    <property type="entry name" value="TolB, C-terminal domain"/>
    <property type="match status" value="1"/>
</dbReference>
<evidence type="ECO:0000313" key="3">
    <source>
        <dbReference type="Proteomes" id="UP000294545"/>
    </source>
</evidence>
<proteinExistence type="predicted"/>
<dbReference type="Pfam" id="PF16472">
    <property type="entry name" value="DUF5050"/>
    <property type="match status" value="1"/>
</dbReference>
<reference evidence="2 3" key="1">
    <citation type="submission" date="2019-03" db="EMBL/GenBank/DDBJ databases">
        <title>Genomic Encyclopedia of Type Strains, Phase IV (KMG-IV): sequencing the most valuable type-strain genomes for metagenomic binning, comparative biology and taxonomic classification.</title>
        <authorList>
            <person name="Goeker M."/>
        </authorList>
    </citation>
    <scope>NUCLEOTIDE SEQUENCE [LARGE SCALE GENOMIC DNA]</scope>
    <source>
        <strain evidence="2 3">DSM 24176</strain>
    </source>
</reference>
<gene>
    <name evidence="2" type="ORF">EDC19_2418</name>
</gene>
<feature type="domain" description="Prolow-density lipoprotein receptor-related protein 1-like beta-propeller" evidence="1">
    <location>
        <begin position="3"/>
        <end position="252"/>
    </location>
</feature>
<dbReference type="OrthoDB" id="2663624at2"/>
<dbReference type="AlphaFoldDB" id="A0A4R1MJZ1"/>
<evidence type="ECO:0000259" key="1">
    <source>
        <dbReference type="Pfam" id="PF16472"/>
    </source>
</evidence>
<accession>A0A4R1MJZ1</accession>